<organism evidence="8 9">
    <name type="scientific">Candidatus Cyrtobacter comes</name>
    <dbReference type="NCBI Taxonomy" id="675776"/>
    <lineage>
        <taxon>Bacteria</taxon>
        <taxon>Pseudomonadati</taxon>
        <taxon>Pseudomonadota</taxon>
        <taxon>Alphaproteobacteria</taxon>
        <taxon>Rickettsiales</taxon>
        <taxon>Candidatus Midichloriaceae</taxon>
        <taxon>Candidatus Cyrtobacter</taxon>
    </lineage>
</organism>
<keyword evidence="5 7" id="KW-0949">S-adenosyl-L-methionine</keyword>
<dbReference type="PANTHER" id="PTHR23417">
    <property type="entry name" value="3-DEOXY-D-MANNO-OCTULOSONIC-ACID TRANSFERASE/TRNA GUANINE-N 7 - -METHYLTRANSFERASE"/>
    <property type="match status" value="1"/>
</dbReference>
<dbReference type="InterPro" id="IPR055361">
    <property type="entry name" value="tRNA_methyltr_TrmB_bact"/>
</dbReference>
<evidence type="ECO:0000256" key="1">
    <source>
        <dbReference type="ARBA" id="ARBA00000142"/>
    </source>
</evidence>
<feature type="binding site" evidence="7">
    <location>
        <position position="157"/>
    </location>
    <ligand>
        <name>substrate</name>
    </ligand>
</feature>
<comment type="similarity">
    <text evidence="7">Belongs to the class I-like SAM-binding methyltransferase superfamily. TrmB family.</text>
</comment>
<evidence type="ECO:0000256" key="6">
    <source>
        <dbReference type="ARBA" id="ARBA00022694"/>
    </source>
</evidence>
<dbReference type="RefSeq" id="WP_322497926.1">
    <property type="nucleotide sequence ID" value="NZ_JARGYT010000051.1"/>
</dbReference>
<keyword evidence="9" id="KW-1185">Reference proteome</keyword>
<comment type="caution">
    <text evidence="7">Lacks conserved residue(s) required for the propagation of feature annotation.</text>
</comment>
<gene>
    <name evidence="7" type="primary">trmB</name>
    <name evidence="8" type="ORF">Cyrtocomes_00841</name>
</gene>
<dbReference type="InterPro" id="IPR029063">
    <property type="entry name" value="SAM-dependent_MTases_sf"/>
</dbReference>
<keyword evidence="6 7" id="KW-0819">tRNA processing</keyword>
<evidence type="ECO:0000256" key="3">
    <source>
        <dbReference type="ARBA" id="ARBA00022603"/>
    </source>
</evidence>
<dbReference type="InterPro" id="IPR003358">
    <property type="entry name" value="tRNA_(Gua-N-7)_MeTrfase_Trmb"/>
</dbReference>
<dbReference type="Gene3D" id="3.40.50.150">
    <property type="entry name" value="Vaccinia Virus protein VP39"/>
    <property type="match status" value="1"/>
</dbReference>
<name>A0ABU5L8L3_9RICK</name>
<comment type="caution">
    <text evidence="8">The sequence shown here is derived from an EMBL/GenBank/DDBJ whole genome shotgun (WGS) entry which is preliminary data.</text>
</comment>
<dbReference type="HAMAP" id="MF_01057">
    <property type="entry name" value="tRNA_methyltr_TrmB"/>
    <property type="match status" value="1"/>
</dbReference>
<comment type="catalytic activity">
    <reaction evidence="1 7">
        <text>guanosine(46) in tRNA + S-adenosyl-L-methionine = N(7)-methylguanosine(46) in tRNA + S-adenosyl-L-homocysteine</text>
        <dbReference type="Rhea" id="RHEA:42708"/>
        <dbReference type="Rhea" id="RHEA-COMP:10188"/>
        <dbReference type="Rhea" id="RHEA-COMP:10189"/>
        <dbReference type="ChEBI" id="CHEBI:57856"/>
        <dbReference type="ChEBI" id="CHEBI:59789"/>
        <dbReference type="ChEBI" id="CHEBI:74269"/>
        <dbReference type="ChEBI" id="CHEBI:74480"/>
        <dbReference type="EC" id="2.1.1.33"/>
    </reaction>
</comment>
<evidence type="ECO:0000313" key="8">
    <source>
        <dbReference type="EMBL" id="MDZ5762458.1"/>
    </source>
</evidence>
<dbReference type="CDD" id="cd02440">
    <property type="entry name" value="AdoMet_MTases"/>
    <property type="match status" value="1"/>
</dbReference>
<dbReference type="SUPFAM" id="SSF53335">
    <property type="entry name" value="S-adenosyl-L-methionine-dependent methyltransferases"/>
    <property type="match status" value="1"/>
</dbReference>
<evidence type="ECO:0000313" key="9">
    <source>
        <dbReference type="Proteomes" id="UP001293791"/>
    </source>
</evidence>
<evidence type="ECO:0000256" key="4">
    <source>
        <dbReference type="ARBA" id="ARBA00022679"/>
    </source>
</evidence>
<evidence type="ECO:0000256" key="2">
    <source>
        <dbReference type="ARBA" id="ARBA00003015"/>
    </source>
</evidence>
<proteinExistence type="inferred from homology"/>
<keyword evidence="3 7" id="KW-0489">Methyltransferase</keyword>
<reference evidence="8 9" key="1">
    <citation type="submission" date="2023-02" db="EMBL/GenBank/DDBJ databases">
        <title>Host association and intracellularity evolved multiple times independently in the Rickettsiales.</title>
        <authorList>
            <person name="Castelli M."/>
            <person name="Nardi T."/>
            <person name="Gammuto L."/>
            <person name="Bellinzona G."/>
            <person name="Sabaneyeva E."/>
            <person name="Potekhin A."/>
            <person name="Serra V."/>
            <person name="Petroni G."/>
            <person name="Sassera D."/>
        </authorList>
    </citation>
    <scope>NUCLEOTIDE SEQUENCE [LARGE SCALE GENOMIC DNA]</scope>
    <source>
        <strain evidence="8 9">BOD18</strain>
    </source>
</reference>
<dbReference type="PROSITE" id="PS51625">
    <property type="entry name" value="SAM_MT_TRMB"/>
    <property type="match status" value="1"/>
</dbReference>
<sequence length="203" mass="24030">MDGLRSFVLRSRIRSEKKRELVKEYSFIKNDISFFSSLTEYPKVNLEIGFGDGGHIFQRARLEEKSIFLGCEVYPNGISQLVYKIKTEKIPNILIHNNDARELLENAPNDFFSDIYILFPDPWHKKKHHKRRLINTKFISLLFLKMKPSSRLLIATDCVDYYNNIVDTGFDFQKKQPEDWISTKYEKKALKNSNDVFYLTLYK</sequence>
<accession>A0ABU5L8L3</accession>
<feature type="binding site" evidence="7">
    <location>
        <position position="99"/>
    </location>
    <ligand>
        <name>S-adenosyl-L-methionine</name>
        <dbReference type="ChEBI" id="CHEBI:59789"/>
    </ligand>
</feature>
<keyword evidence="4 7" id="KW-0808">Transferase</keyword>
<dbReference type="Pfam" id="PF02390">
    <property type="entry name" value="Methyltransf_4"/>
    <property type="match status" value="1"/>
</dbReference>
<comment type="pathway">
    <text evidence="7">tRNA modification; N(7)-methylguanine-tRNA biosynthesis.</text>
</comment>
<dbReference type="EMBL" id="JARGYT010000051">
    <property type="protein sequence ID" value="MDZ5762458.1"/>
    <property type="molecule type" value="Genomic_DNA"/>
</dbReference>
<evidence type="ECO:0000256" key="7">
    <source>
        <dbReference type="HAMAP-Rule" id="MF_01057"/>
    </source>
</evidence>
<feature type="binding site" evidence="7">
    <location>
        <position position="125"/>
    </location>
    <ligand>
        <name>substrate</name>
    </ligand>
</feature>
<evidence type="ECO:0000256" key="5">
    <source>
        <dbReference type="ARBA" id="ARBA00022691"/>
    </source>
</evidence>
<dbReference type="PANTHER" id="PTHR23417:SF14">
    <property type="entry name" value="PENTACOTRIPEPTIDE-REPEAT REGION OF PRORP DOMAIN-CONTAINING PROTEIN"/>
    <property type="match status" value="1"/>
</dbReference>
<dbReference type="EC" id="2.1.1.33" evidence="7"/>
<feature type="binding site" evidence="7">
    <location>
        <begin position="183"/>
        <end position="186"/>
    </location>
    <ligand>
        <name>substrate</name>
    </ligand>
</feature>
<comment type="function">
    <text evidence="2 7">Catalyzes the formation of N(7)-methylguanine at position 46 (m7G46) in tRNA.</text>
</comment>
<feature type="binding site" evidence="7">
    <location>
        <position position="72"/>
    </location>
    <ligand>
        <name>S-adenosyl-L-methionine</name>
        <dbReference type="ChEBI" id="CHEBI:59789"/>
    </ligand>
</feature>
<feature type="binding site" evidence="7">
    <location>
        <position position="47"/>
    </location>
    <ligand>
        <name>S-adenosyl-L-methionine</name>
        <dbReference type="ChEBI" id="CHEBI:59789"/>
    </ligand>
</feature>
<dbReference type="Proteomes" id="UP001293791">
    <property type="component" value="Unassembled WGS sequence"/>
</dbReference>
<protein>
    <recommendedName>
        <fullName evidence="7">tRNA (guanine-N(7)-)-methyltransferase</fullName>
        <ecNumber evidence="7">2.1.1.33</ecNumber>
    </recommendedName>
    <alternativeName>
        <fullName evidence="7">tRNA (guanine(46)-N(7))-methyltransferase</fullName>
    </alternativeName>
    <alternativeName>
        <fullName evidence="7">tRNA(m7G46)-methyltransferase</fullName>
    </alternativeName>
</protein>
<feature type="binding site" evidence="7">
    <location>
        <position position="121"/>
    </location>
    <ligand>
        <name>S-adenosyl-L-methionine</name>
        <dbReference type="ChEBI" id="CHEBI:59789"/>
    </ligand>
</feature>